<dbReference type="EC" id="2.1.1.-" evidence="3"/>
<dbReference type="PANTHER" id="PTHR43619">
    <property type="entry name" value="S-ADENOSYL-L-METHIONINE-DEPENDENT METHYLTRANSFERASE YKTD-RELATED"/>
    <property type="match status" value="1"/>
</dbReference>
<dbReference type="PANTHER" id="PTHR43619:SF2">
    <property type="entry name" value="S-ADENOSYL-L-METHIONINE-DEPENDENT METHYLTRANSFERASES SUPERFAMILY PROTEIN"/>
    <property type="match status" value="1"/>
</dbReference>
<dbReference type="Pfam" id="PF04072">
    <property type="entry name" value="LCM"/>
    <property type="match status" value="1"/>
</dbReference>
<name>A0ABZ0I9H5_9GAMM</name>
<keyword evidence="1 3" id="KW-0489">Methyltransferase</keyword>
<keyword evidence="2 3" id="KW-0808">Transferase</keyword>
<dbReference type="InterPro" id="IPR029063">
    <property type="entry name" value="SAM-dependent_MTases_sf"/>
</dbReference>
<evidence type="ECO:0000313" key="4">
    <source>
        <dbReference type="Proteomes" id="UP001626537"/>
    </source>
</evidence>
<dbReference type="RefSeq" id="WP_407349829.1">
    <property type="nucleotide sequence ID" value="NZ_CP136864.1"/>
</dbReference>
<evidence type="ECO:0000256" key="2">
    <source>
        <dbReference type="ARBA" id="ARBA00022679"/>
    </source>
</evidence>
<accession>A0ABZ0I9H5</accession>
<dbReference type="InterPro" id="IPR007213">
    <property type="entry name" value="Ppm1/Ppm2/Tcmp"/>
</dbReference>
<sequence length="273" mass="31492">MSDFREPGLVDVPETMLWTLYSRAEEAMRADGVFPDAKAVEIYQSLDYDFERSFGRSNPMAALRAQMFDRLVSAFIARHPGGNIVNLGEGLETQRYRIADESCTWYTVDLPEAIAIRERFIRPDERHRHIAISATDRAWMDEVSEDQAVLIAAQGLFMYFQEREVRELLSDIAMRFPQCQLVFDVIPYWVSRASVLARGLPLTRHYRTPVMPWGVHRFSLRTILKGWVRKPCSIELIDYPKFPRGAPRLASSVLPMLPGSKYWVPLLVKIQPL</sequence>
<evidence type="ECO:0000256" key="1">
    <source>
        <dbReference type="ARBA" id="ARBA00022603"/>
    </source>
</evidence>
<evidence type="ECO:0000313" key="3">
    <source>
        <dbReference type="EMBL" id="WOJ95194.1"/>
    </source>
</evidence>
<dbReference type="Proteomes" id="UP001626537">
    <property type="component" value="Chromosome"/>
</dbReference>
<dbReference type="EMBL" id="CP136864">
    <property type="protein sequence ID" value="WOJ95194.1"/>
    <property type="molecule type" value="Genomic_DNA"/>
</dbReference>
<protein>
    <submittedName>
        <fullName evidence="3">Class I SAM-dependent methyltransferase</fullName>
        <ecNumber evidence="3">2.1.1.-</ecNumber>
    </submittedName>
</protein>
<gene>
    <name evidence="3" type="ORF">R0135_08470</name>
</gene>
<dbReference type="GO" id="GO:0032259">
    <property type="term" value="P:methylation"/>
    <property type="evidence" value="ECO:0007669"/>
    <property type="project" value="UniProtKB-KW"/>
</dbReference>
<dbReference type="GO" id="GO:0008168">
    <property type="term" value="F:methyltransferase activity"/>
    <property type="evidence" value="ECO:0007669"/>
    <property type="project" value="UniProtKB-KW"/>
</dbReference>
<keyword evidence="4" id="KW-1185">Reference proteome</keyword>
<reference evidence="3 4" key="1">
    <citation type="submission" date="2023-10" db="EMBL/GenBank/DDBJ databases">
        <title>Two novel species belonging to the OM43/NOR5 clade.</title>
        <authorList>
            <person name="Park M."/>
        </authorList>
    </citation>
    <scope>NUCLEOTIDE SEQUENCE [LARGE SCALE GENOMIC DNA]</scope>
    <source>
        <strain evidence="3 4">IMCC43200</strain>
    </source>
</reference>
<proteinExistence type="predicted"/>
<organism evidence="3 4">
    <name type="scientific">Congregibacter variabilis</name>
    <dbReference type="NCBI Taxonomy" id="3081200"/>
    <lineage>
        <taxon>Bacteria</taxon>
        <taxon>Pseudomonadati</taxon>
        <taxon>Pseudomonadota</taxon>
        <taxon>Gammaproteobacteria</taxon>
        <taxon>Cellvibrionales</taxon>
        <taxon>Halieaceae</taxon>
        <taxon>Congregibacter</taxon>
    </lineage>
</organism>
<dbReference type="Gene3D" id="3.40.50.150">
    <property type="entry name" value="Vaccinia Virus protein VP39"/>
    <property type="match status" value="1"/>
</dbReference>
<dbReference type="SUPFAM" id="SSF53335">
    <property type="entry name" value="S-adenosyl-L-methionine-dependent methyltransferases"/>
    <property type="match status" value="1"/>
</dbReference>